<dbReference type="Proteomes" id="UP000586305">
    <property type="component" value="Unassembled WGS sequence"/>
</dbReference>
<dbReference type="PANTHER" id="PTHR34218:SF4">
    <property type="entry name" value="ACYL-HOMOSERINE LACTONE ACYLASE QUIP"/>
    <property type="match status" value="1"/>
</dbReference>
<dbReference type="InterPro" id="IPR002692">
    <property type="entry name" value="S45"/>
</dbReference>
<dbReference type="Gene3D" id="1.10.439.10">
    <property type="entry name" value="Penicillin Amidohydrolase, domain 1"/>
    <property type="match status" value="1"/>
</dbReference>
<dbReference type="Gene3D" id="2.30.120.10">
    <property type="match status" value="1"/>
</dbReference>
<evidence type="ECO:0000256" key="7">
    <source>
        <dbReference type="SAM" id="Phobius"/>
    </source>
</evidence>
<evidence type="ECO:0000256" key="1">
    <source>
        <dbReference type="ARBA" id="ARBA00006586"/>
    </source>
</evidence>
<evidence type="ECO:0000256" key="2">
    <source>
        <dbReference type="ARBA" id="ARBA00022801"/>
    </source>
</evidence>
<comment type="subunit">
    <text evidence="4">Heterodimer of an alpha subunit and a beta subunit processed from the same precursor.</text>
</comment>
<dbReference type="InterPro" id="IPR023343">
    <property type="entry name" value="Penicillin_amidase_dom1"/>
</dbReference>
<keyword evidence="9" id="KW-1185">Reference proteome</keyword>
<dbReference type="SUPFAM" id="SSF56235">
    <property type="entry name" value="N-terminal nucleophile aminohydrolases (Ntn hydrolases)"/>
    <property type="match status" value="1"/>
</dbReference>
<dbReference type="InterPro" id="IPR014395">
    <property type="entry name" value="Pen/GL7ACA/AHL_acylase"/>
</dbReference>
<keyword evidence="7" id="KW-0812">Transmembrane</keyword>
<keyword evidence="2" id="KW-0378">Hydrolase</keyword>
<feature type="transmembrane region" description="Helical" evidence="7">
    <location>
        <begin position="5"/>
        <end position="25"/>
    </location>
</feature>
<feature type="binding site" evidence="6">
    <location>
        <position position="323"/>
    </location>
    <ligand>
        <name>Ca(2+)</name>
        <dbReference type="ChEBI" id="CHEBI:29108"/>
    </ligand>
</feature>
<evidence type="ECO:0000256" key="5">
    <source>
        <dbReference type="PIRSR" id="PIRSR001227-1"/>
    </source>
</evidence>
<dbReference type="Gene3D" id="1.10.1400.10">
    <property type="match status" value="1"/>
</dbReference>
<name>A0A849VDE4_9GAMM</name>
<feature type="active site" description="Nucleophile" evidence="5">
    <location>
        <position position="248"/>
    </location>
</feature>
<evidence type="ECO:0000256" key="3">
    <source>
        <dbReference type="ARBA" id="ARBA00023145"/>
    </source>
</evidence>
<dbReference type="GO" id="GO:0046872">
    <property type="term" value="F:metal ion binding"/>
    <property type="evidence" value="ECO:0007669"/>
    <property type="project" value="UniProtKB-KW"/>
</dbReference>
<keyword evidence="6" id="KW-0106">Calcium</keyword>
<comment type="cofactor">
    <cofactor evidence="6">
        <name>Ca(2+)</name>
        <dbReference type="ChEBI" id="CHEBI:29108"/>
    </cofactor>
    <text evidence="6">Binds 1 Ca(2+) ion per dimer.</text>
</comment>
<gene>
    <name evidence="8" type="ORF">HG263_12385</name>
</gene>
<organism evidence="8 9">
    <name type="scientific">Pseudoalteromonas caenipelagi</name>
    <dbReference type="NCBI Taxonomy" id="2726988"/>
    <lineage>
        <taxon>Bacteria</taxon>
        <taxon>Pseudomonadati</taxon>
        <taxon>Pseudomonadota</taxon>
        <taxon>Gammaproteobacteria</taxon>
        <taxon>Alteromonadales</taxon>
        <taxon>Pseudoalteromonadaceae</taxon>
        <taxon>Pseudoalteromonas</taxon>
    </lineage>
</organism>
<dbReference type="CDD" id="cd03747">
    <property type="entry name" value="Ntn_PGA_like"/>
    <property type="match status" value="1"/>
</dbReference>
<dbReference type="AlphaFoldDB" id="A0A849VDE4"/>
<dbReference type="PIRSF" id="PIRSF001227">
    <property type="entry name" value="Pen_acylase"/>
    <property type="match status" value="1"/>
</dbReference>
<dbReference type="PANTHER" id="PTHR34218">
    <property type="entry name" value="PEPTIDASE S45 PENICILLIN AMIDASE"/>
    <property type="match status" value="1"/>
</dbReference>
<feature type="binding site" evidence="6">
    <location>
        <position position="320"/>
    </location>
    <ligand>
        <name>Ca(2+)</name>
        <dbReference type="ChEBI" id="CHEBI:29108"/>
    </ligand>
</feature>
<accession>A0A849VDE4</accession>
<evidence type="ECO:0000256" key="6">
    <source>
        <dbReference type="PIRSR" id="PIRSR001227-2"/>
    </source>
</evidence>
<reference evidence="8 9" key="1">
    <citation type="submission" date="2020-04" db="EMBL/GenBank/DDBJ databases">
        <title>Pseudoalteromonas caenipelagi sp. nov., isolated from a tidal flat.</title>
        <authorList>
            <person name="Park S."/>
            <person name="Yoon J.-H."/>
        </authorList>
    </citation>
    <scope>NUCLEOTIDE SEQUENCE [LARGE SCALE GENOMIC DNA]</scope>
    <source>
        <strain evidence="8 9">JBTF-M23</strain>
    </source>
</reference>
<keyword evidence="7" id="KW-0472">Membrane</keyword>
<proteinExistence type="inferred from homology"/>
<comment type="caution">
    <text evidence="8">The sequence shown here is derived from an EMBL/GenBank/DDBJ whole genome shotgun (WGS) entry which is preliminary data.</text>
</comment>
<sequence>MRSIFLRFFLLVILPLVAILGYVYVSMDFGLPQTSGVIQVSETKNDISLTRDKNGVAYIEATSDEDAFFGIGLAHAQDRLWQLELQRRIARGRLSEILGESALALDARMRTLGFQEIAKTEWHALSDEAKSSLSAYTKGINTRINSNDSLPIEFLFFDIKPEPWTEIDSLAWSKVFALSLSNSMWTEIARFLSIPYLTQAQRVELFEGIEDTQISHVDENVSNALTAMLEVQEDIEQRFKIGGDYVGSNAWVVSGDLGENNSSLLAGDPHVGLQIPSSWYVASLVGDKINAKGMTLVGLPIIIFGRNQNIAWGGTNMMADVQDLYFEQVNSANANLYLNDGEWMPFEVEKQYITVRPDFPTILREDTKPVEIEIRKTIRGPIVSDAFGLSDQPISLRWPALDTGGTTYESFFRLNYAQDWESFKGALAYHVSPTLNFLYSDRQGNIGYQGAGRIPMRKKGNGDIPLIGESNGDNWSGYIPFEQMPHIYNPKQGYIVSANNNMMGEQYPYHISYDWAPSARADRIAQLLEQKIRSGEKLTVEYMKEMQGDTVSFGAHALIDLLVNTPMQTEEQKQAQQYLASWNGDMSADSQAAAIFYSWSRFLRIVLYSDEFKAPYGRAKYSGLMSSSYMNVTYDQIAQALTKSDANWCDDVTTEGLENCDVAIQKALNMAISQLTKLVGSDMEDWQWGEVHTTVYKHTPFSEVNMLKDLFERRIASSGGPNTINVGTANFVESEGFEQYFGAAHRQIIELGENAQTHFYMNSTGQSENVFSEYYDDMIEPFNGLQFLELPNVAKGTQLVLKNANTTNTKQ</sequence>
<keyword evidence="3" id="KW-0865">Zymogen</keyword>
<dbReference type="InterPro" id="IPR029055">
    <property type="entry name" value="Ntn_hydrolases_N"/>
</dbReference>
<dbReference type="InterPro" id="IPR043146">
    <property type="entry name" value="Penicillin_amidase_N_B-knob"/>
</dbReference>
<evidence type="ECO:0000313" key="8">
    <source>
        <dbReference type="EMBL" id="NOU51326.1"/>
    </source>
</evidence>
<dbReference type="EMBL" id="JABBPG010000004">
    <property type="protein sequence ID" value="NOU51326.1"/>
    <property type="molecule type" value="Genomic_DNA"/>
</dbReference>
<keyword evidence="7" id="KW-1133">Transmembrane helix</keyword>
<dbReference type="GO" id="GO:0017000">
    <property type="term" value="P:antibiotic biosynthetic process"/>
    <property type="evidence" value="ECO:0007669"/>
    <property type="project" value="InterPro"/>
</dbReference>
<comment type="similarity">
    <text evidence="1">Belongs to the peptidase S45 family.</text>
</comment>
<evidence type="ECO:0000256" key="4">
    <source>
        <dbReference type="ARBA" id="ARBA00038735"/>
    </source>
</evidence>
<dbReference type="GO" id="GO:0016811">
    <property type="term" value="F:hydrolase activity, acting on carbon-nitrogen (but not peptide) bonds, in linear amides"/>
    <property type="evidence" value="ECO:0007669"/>
    <property type="project" value="InterPro"/>
</dbReference>
<dbReference type="InterPro" id="IPR043147">
    <property type="entry name" value="Penicillin_amidase_A-knob"/>
</dbReference>
<keyword evidence="6" id="KW-0479">Metal-binding</keyword>
<dbReference type="RefSeq" id="WP_171626386.1">
    <property type="nucleotide sequence ID" value="NZ_JABBPG010000004.1"/>
</dbReference>
<protein>
    <submittedName>
        <fullName evidence="8">Penicillin acylase family protein</fullName>
    </submittedName>
</protein>
<dbReference type="Gene3D" id="3.60.20.10">
    <property type="entry name" value="Glutamine Phosphoribosylpyrophosphate, subunit 1, domain 1"/>
    <property type="match status" value="1"/>
</dbReference>
<evidence type="ECO:0000313" key="9">
    <source>
        <dbReference type="Proteomes" id="UP000586305"/>
    </source>
</evidence>
<dbReference type="Pfam" id="PF01804">
    <property type="entry name" value="Penicil_amidase"/>
    <property type="match status" value="1"/>
</dbReference>